<dbReference type="InterPro" id="IPR050059">
    <property type="entry name" value="ATP_synthase_B_chain"/>
</dbReference>
<reference evidence="16 17" key="1">
    <citation type="submission" date="2016-10" db="EMBL/GenBank/DDBJ databases">
        <authorList>
            <person name="de Groot N.N."/>
        </authorList>
    </citation>
    <scope>NUCLEOTIDE SEQUENCE [LARGE SCALE GENOMIC DNA]</scope>
    <source>
        <strain evidence="16 17">DSM 21771</strain>
    </source>
</reference>
<evidence type="ECO:0000256" key="3">
    <source>
        <dbReference type="ARBA" id="ARBA00022475"/>
    </source>
</evidence>
<evidence type="ECO:0000256" key="11">
    <source>
        <dbReference type="ARBA" id="ARBA00025198"/>
    </source>
</evidence>
<dbReference type="NCBIfam" id="TIGR01144">
    <property type="entry name" value="ATP_synt_b"/>
    <property type="match status" value="1"/>
</dbReference>
<dbReference type="Proteomes" id="UP000198853">
    <property type="component" value="Unassembled WGS sequence"/>
</dbReference>
<dbReference type="PANTHER" id="PTHR33445:SF1">
    <property type="entry name" value="ATP SYNTHASE SUBUNIT B"/>
    <property type="match status" value="1"/>
</dbReference>
<evidence type="ECO:0000256" key="1">
    <source>
        <dbReference type="ARBA" id="ARBA00005513"/>
    </source>
</evidence>
<comment type="similarity">
    <text evidence="1 13 14">Belongs to the ATPase B chain family.</text>
</comment>
<dbReference type="InterPro" id="IPR002146">
    <property type="entry name" value="ATP_synth_b/b'su_bac/chlpt"/>
</dbReference>
<evidence type="ECO:0000256" key="12">
    <source>
        <dbReference type="ARBA" id="ARBA00037847"/>
    </source>
</evidence>
<dbReference type="PANTHER" id="PTHR33445">
    <property type="entry name" value="ATP SYNTHASE SUBUNIT B', CHLOROPLASTIC"/>
    <property type="match status" value="1"/>
</dbReference>
<evidence type="ECO:0000256" key="7">
    <source>
        <dbReference type="ARBA" id="ARBA00022989"/>
    </source>
</evidence>
<keyword evidence="8 13" id="KW-0406">Ion transport</keyword>
<comment type="subcellular location">
    <subcellularLocation>
        <location evidence="13">Cell membrane</location>
        <topology evidence="13">Single-pass membrane protein</topology>
    </subcellularLocation>
    <subcellularLocation>
        <location evidence="12">Endomembrane system</location>
        <topology evidence="12">Single-pass membrane protein</topology>
    </subcellularLocation>
</comment>
<proteinExistence type="inferred from homology"/>
<evidence type="ECO:0000256" key="9">
    <source>
        <dbReference type="ARBA" id="ARBA00023136"/>
    </source>
</evidence>
<evidence type="ECO:0000256" key="10">
    <source>
        <dbReference type="ARBA" id="ARBA00023310"/>
    </source>
</evidence>
<dbReference type="SUPFAM" id="SSF81573">
    <property type="entry name" value="F1F0 ATP synthase subunit B, membrane domain"/>
    <property type="match status" value="1"/>
</dbReference>
<evidence type="ECO:0000256" key="2">
    <source>
        <dbReference type="ARBA" id="ARBA00022448"/>
    </source>
</evidence>
<comment type="function">
    <text evidence="11 13">F(1)F(0) ATP synthase produces ATP from ADP in the presence of a proton or sodium gradient. F-type ATPases consist of two structural domains, F(1) containing the extramembraneous catalytic core and F(0) containing the membrane proton channel, linked together by a central stalk and a peripheral stalk. During catalysis, ATP synthesis in the catalytic domain of F(1) is coupled via a rotary mechanism of the central stalk subunits to proton translocation.</text>
</comment>
<evidence type="ECO:0000256" key="4">
    <source>
        <dbReference type="ARBA" id="ARBA00022547"/>
    </source>
</evidence>
<dbReference type="GO" id="GO:0046933">
    <property type="term" value="F:proton-transporting ATP synthase activity, rotational mechanism"/>
    <property type="evidence" value="ECO:0007669"/>
    <property type="project" value="UniProtKB-UniRule"/>
</dbReference>
<keyword evidence="17" id="KW-1185">Reference proteome</keyword>
<accession>A0A1G8KTX9</accession>
<dbReference type="AlphaFoldDB" id="A0A1G8KTX9"/>
<keyword evidence="7 13" id="KW-1133">Transmembrane helix</keyword>
<gene>
    <name evidence="13" type="primary">atpF</name>
    <name evidence="16" type="ORF">SAMN04488123_102307</name>
</gene>
<dbReference type="GO" id="GO:0012505">
    <property type="term" value="C:endomembrane system"/>
    <property type="evidence" value="ECO:0007669"/>
    <property type="project" value="UniProtKB-SubCell"/>
</dbReference>
<dbReference type="GO" id="GO:0046961">
    <property type="term" value="F:proton-transporting ATPase activity, rotational mechanism"/>
    <property type="evidence" value="ECO:0007669"/>
    <property type="project" value="TreeGrafter"/>
</dbReference>
<dbReference type="Pfam" id="PF00430">
    <property type="entry name" value="ATP-synt_B"/>
    <property type="match status" value="1"/>
</dbReference>
<sequence length="167" mass="19247">MDTMEFIADIEWGNALYQLVVFSLLIWVVSRWALKPLLGVMRKREQQVNDNLDNAEESRVEAEKYLEQQREELNNARQQAQEMMDNATKMSEQQSREIIDNAKAEGERLKEAAAADINREKEQALESVRDQVATLSVAIATKVIEKELDESEQEKLIDSYLKEVGDE</sequence>
<keyword evidence="15" id="KW-0175">Coiled coil</keyword>
<evidence type="ECO:0000313" key="17">
    <source>
        <dbReference type="Proteomes" id="UP000198853"/>
    </source>
</evidence>
<comment type="function">
    <text evidence="13">Component of the F(0) channel, it forms part of the peripheral stalk, linking F(1) to F(0).</text>
</comment>
<dbReference type="Gene3D" id="1.20.5.620">
    <property type="entry name" value="F1F0 ATP synthase subunit B, membrane domain"/>
    <property type="match status" value="1"/>
</dbReference>
<keyword evidence="4 13" id="KW-0138">CF(0)</keyword>
<evidence type="ECO:0000313" key="16">
    <source>
        <dbReference type="EMBL" id="SDI46965.1"/>
    </source>
</evidence>
<dbReference type="CDD" id="cd06503">
    <property type="entry name" value="ATP-synt_Fo_b"/>
    <property type="match status" value="1"/>
</dbReference>
<dbReference type="GO" id="GO:0045259">
    <property type="term" value="C:proton-transporting ATP synthase complex"/>
    <property type="evidence" value="ECO:0007669"/>
    <property type="project" value="UniProtKB-KW"/>
</dbReference>
<dbReference type="InterPro" id="IPR028987">
    <property type="entry name" value="ATP_synth_B-like_membr_sf"/>
</dbReference>
<protein>
    <recommendedName>
        <fullName evidence="13">ATP synthase subunit b</fullName>
    </recommendedName>
    <alternativeName>
        <fullName evidence="13">ATP synthase F(0) sector subunit b</fullName>
    </alternativeName>
    <alternativeName>
        <fullName evidence="13">ATPase subunit I</fullName>
    </alternativeName>
    <alternativeName>
        <fullName evidence="13">F-type ATPase subunit b</fullName>
        <shortName evidence="13">F-ATPase subunit b</shortName>
    </alternativeName>
</protein>
<keyword evidence="6 13" id="KW-0375">Hydrogen ion transport</keyword>
<evidence type="ECO:0000256" key="5">
    <source>
        <dbReference type="ARBA" id="ARBA00022692"/>
    </source>
</evidence>
<evidence type="ECO:0000256" key="13">
    <source>
        <dbReference type="HAMAP-Rule" id="MF_01398"/>
    </source>
</evidence>
<keyword evidence="9 13" id="KW-0472">Membrane</keyword>
<keyword evidence="3 13" id="KW-1003">Cell membrane</keyword>
<feature type="coiled-coil region" evidence="15">
    <location>
        <begin position="45"/>
        <end position="97"/>
    </location>
</feature>
<keyword evidence="10 13" id="KW-0066">ATP synthesis</keyword>
<evidence type="ECO:0000256" key="15">
    <source>
        <dbReference type="SAM" id="Coils"/>
    </source>
</evidence>
<keyword evidence="5 13" id="KW-0812">Transmembrane</keyword>
<name>A0A1G8KTX9_9BACI</name>
<dbReference type="HAMAP" id="MF_01398">
    <property type="entry name" value="ATP_synth_b_bprime"/>
    <property type="match status" value="1"/>
</dbReference>
<comment type="subunit">
    <text evidence="13">F-type ATPases have 2 components, F(1) - the catalytic core - and F(0) - the membrane proton channel. F(1) has five subunits: alpha(3), beta(3), gamma(1), delta(1), epsilon(1). F(0) has three main subunits: a(1), b(2) and c(10-14). The alpha and beta chains form an alternating ring which encloses part of the gamma chain. F(1) is attached to F(0) by a central stalk formed by the gamma and epsilon chains, while a peripheral stalk is formed by the delta and b chains.</text>
</comment>
<dbReference type="InterPro" id="IPR005864">
    <property type="entry name" value="ATP_synth_F0_bsu_bac"/>
</dbReference>
<dbReference type="GO" id="GO:0005886">
    <property type="term" value="C:plasma membrane"/>
    <property type="evidence" value="ECO:0007669"/>
    <property type="project" value="UniProtKB-SubCell"/>
</dbReference>
<dbReference type="RefSeq" id="WP_342705413.1">
    <property type="nucleotide sequence ID" value="NZ_FNEN01000002.1"/>
</dbReference>
<evidence type="ECO:0000256" key="8">
    <source>
        <dbReference type="ARBA" id="ARBA00023065"/>
    </source>
</evidence>
<dbReference type="EMBL" id="FNEN01000002">
    <property type="protein sequence ID" value="SDI46965.1"/>
    <property type="molecule type" value="Genomic_DNA"/>
</dbReference>
<evidence type="ECO:0000256" key="6">
    <source>
        <dbReference type="ARBA" id="ARBA00022781"/>
    </source>
</evidence>
<keyword evidence="2 13" id="KW-0813">Transport</keyword>
<feature type="transmembrane region" description="Helical" evidence="13">
    <location>
        <begin position="15"/>
        <end position="34"/>
    </location>
</feature>
<evidence type="ECO:0000256" key="14">
    <source>
        <dbReference type="RuleBase" id="RU003848"/>
    </source>
</evidence>
<organism evidence="16 17">
    <name type="scientific">Natribacillus halophilus</name>
    <dbReference type="NCBI Taxonomy" id="549003"/>
    <lineage>
        <taxon>Bacteria</taxon>
        <taxon>Bacillati</taxon>
        <taxon>Bacillota</taxon>
        <taxon>Bacilli</taxon>
        <taxon>Bacillales</taxon>
        <taxon>Bacillaceae</taxon>
        <taxon>Natribacillus</taxon>
    </lineage>
</organism>